<feature type="active site" description="Proton donor" evidence="6">
    <location>
        <position position="58"/>
    </location>
</feature>
<dbReference type="GO" id="GO:0052717">
    <property type="term" value="F:tRNA-specific adenosine-34 deaminase activity"/>
    <property type="evidence" value="ECO:0007669"/>
    <property type="project" value="UniProtKB-UniRule"/>
</dbReference>
<dbReference type="HAMAP" id="MF_00972">
    <property type="entry name" value="tRNA_aden_deaminase"/>
    <property type="match status" value="1"/>
</dbReference>
<dbReference type="Proteomes" id="UP000199354">
    <property type="component" value="Unassembled WGS sequence"/>
</dbReference>
<comment type="cofactor">
    <cofactor evidence="6">
        <name>Zn(2+)</name>
        <dbReference type="ChEBI" id="CHEBI:29105"/>
    </cofactor>
    <text evidence="6">Binds 1 zinc ion per subunit.</text>
</comment>
<evidence type="ECO:0000313" key="8">
    <source>
        <dbReference type="EMBL" id="SCY76939.1"/>
    </source>
</evidence>
<dbReference type="EC" id="3.5.4.33" evidence="6"/>
<keyword evidence="1 6" id="KW-0819">tRNA processing</keyword>
<dbReference type="OrthoDB" id="9802676at2"/>
<protein>
    <recommendedName>
        <fullName evidence="6">tRNA-specific adenosine deaminase</fullName>
        <ecNumber evidence="6">3.5.4.33</ecNumber>
    </recommendedName>
</protein>
<evidence type="ECO:0000313" key="9">
    <source>
        <dbReference type="Proteomes" id="UP000199354"/>
    </source>
</evidence>
<evidence type="ECO:0000256" key="4">
    <source>
        <dbReference type="ARBA" id="ARBA00022833"/>
    </source>
</evidence>
<dbReference type="AlphaFoldDB" id="A0A1G5IMY3"/>
<dbReference type="PROSITE" id="PS51747">
    <property type="entry name" value="CYT_DCMP_DEAMINASES_2"/>
    <property type="match status" value="1"/>
</dbReference>
<dbReference type="PANTHER" id="PTHR11079">
    <property type="entry name" value="CYTOSINE DEAMINASE FAMILY MEMBER"/>
    <property type="match status" value="1"/>
</dbReference>
<evidence type="ECO:0000256" key="3">
    <source>
        <dbReference type="ARBA" id="ARBA00022801"/>
    </source>
</evidence>
<sequence length="147" mass="16383">MEQVFTDEYFMKKALQEAETAFEKGEIPVGAVIVVNNQVIARSHNLTEMLNDVTAHAEMQSITAAAHFLGGKYLKECTLYVTLEPCQMCAGALYWSQISKIVFGARDEQRGYLSMGTKLHPKTAVVSGVMAQEAADLMVRFFANRRK</sequence>
<dbReference type="CDD" id="cd01285">
    <property type="entry name" value="nucleoside_deaminase"/>
    <property type="match status" value="1"/>
</dbReference>
<dbReference type="GO" id="GO:0002100">
    <property type="term" value="P:tRNA wobble adenosine to inosine editing"/>
    <property type="evidence" value="ECO:0007669"/>
    <property type="project" value="UniProtKB-UniRule"/>
</dbReference>
<keyword evidence="4 6" id="KW-0862">Zinc</keyword>
<dbReference type="SUPFAM" id="SSF53927">
    <property type="entry name" value="Cytidine deaminase-like"/>
    <property type="match status" value="1"/>
</dbReference>
<dbReference type="STRING" id="490189.SAMN02927903_02313"/>
<keyword evidence="3 6" id="KW-0378">Hydrolase</keyword>
<dbReference type="Pfam" id="PF00383">
    <property type="entry name" value="dCMP_cyt_deam_1"/>
    <property type="match status" value="1"/>
</dbReference>
<dbReference type="InterPro" id="IPR028883">
    <property type="entry name" value="tRNA_aden_deaminase"/>
</dbReference>
<comment type="similarity">
    <text evidence="6">Belongs to the cytidine and deoxycytidylate deaminase family.</text>
</comment>
<dbReference type="InterPro" id="IPR016193">
    <property type="entry name" value="Cytidine_deaminase-like"/>
</dbReference>
<comment type="function">
    <text evidence="6">Catalyzes the deamination of adenosine to inosine at the wobble position 34 of tRNA(Arg2).</text>
</comment>
<accession>A0A1G5IMY3</accession>
<organism evidence="8 9">
    <name type="scientific">Flavobacterium caeni</name>
    <dbReference type="NCBI Taxonomy" id="490189"/>
    <lineage>
        <taxon>Bacteria</taxon>
        <taxon>Pseudomonadati</taxon>
        <taxon>Bacteroidota</taxon>
        <taxon>Flavobacteriia</taxon>
        <taxon>Flavobacteriales</taxon>
        <taxon>Flavobacteriaceae</taxon>
        <taxon>Flavobacterium</taxon>
    </lineage>
</organism>
<name>A0A1G5IMY3_9FLAO</name>
<reference evidence="8 9" key="1">
    <citation type="submission" date="2016-10" db="EMBL/GenBank/DDBJ databases">
        <authorList>
            <person name="de Groot N.N."/>
        </authorList>
    </citation>
    <scope>NUCLEOTIDE SEQUENCE [LARGE SCALE GENOMIC DNA]</scope>
    <source>
        <strain evidence="8 9">CGMCC 1.7031</strain>
    </source>
</reference>
<evidence type="ECO:0000256" key="2">
    <source>
        <dbReference type="ARBA" id="ARBA00022723"/>
    </source>
</evidence>
<keyword evidence="2 6" id="KW-0479">Metal-binding</keyword>
<feature type="binding site" evidence="6">
    <location>
        <position position="56"/>
    </location>
    <ligand>
        <name>Zn(2+)</name>
        <dbReference type="ChEBI" id="CHEBI:29105"/>
        <note>catalytic</note>
    </ligand>
</feature>
<evidence type="ECO:0000259" key="7">
    <source>
        <dbReference type="PROSITE" id="PS51747"/>
    </source>
</evidence>
<dbReference type="InterPro" id="IPR002125">
    <property type="entry name" value="CMP_dCMP_dom"/>
</dbReference>
<dbReference type="PANTHER" id="PTHR11079:SF202">
    <property type="entry name" value="TRNA-SPECIFIC ADENOSINE DEAMINASE"/>
    <property type="match status" value="1"/>
</dbReference>
<evidence type="ECO:0000256" key="6">
    <source>
        <dbReference type="HAMAP-Rule" id="MF_00972"/>
    </source>
</evidence>
<gene>
    <name evidence="6" type="primary">tadA</name>
    <name evidence="8" type="ORF">SAMN02927903_02313</name>
</gene>
<proteinExistence type="inferred from homology"/>
<evidence type="ECO:0000256" key="1">
    <source>
        <dbReference type="ARBA" id="ARBA00022694"/>
    </source>
</evidence>
<dbReference type="Gene3D" id="3.40.140.10">
    <property type="entry name" value="Cytidine Deaminase, domain 2"/>
    <property type="match status" value="1"/>
</dbReference>
<dbReference type="EMBL" id="FMVF01000010">
    <property type="protein sequence ID" value="SCY76939.1"/>
    <property type="molecule type" value="Genomic_DNA"/>
</dbReference>
<evidence type="ECO:0000256" key="5">
    <source>
        <dbReference type="ARBA" id="ARBA00048045"/>
    </source>
</evidence>
<keyword evidence="9" id="KW-1185">Reference proteome</keyword>
<feature type="binding site" evidence="6">
    <location>
        <position position="86"/>
    </location>
    <ligand>
        <name>Zn(2+)</name>
        <dbReference type="ChEBI" id="CHEBI:29105"/>
        <note>catalytic</note>
    </ligand>
</feature>
<comment type="catalytic activity">
    <reaction evidence="5 6">
        <text>adenosine(34) in tRNA + H2O + H(+) = inosine(34) in tRNA + NH4(+)</text>
        <dbReference type="Rhea" id="RHEA:43168"/>
        <dbReference type="Rhea" id="RHEA-COMP:10373"/>
        <dbReference type="Rhea" id="RHEA-COMP:10374"/>
        <dbReference type="ChEBI" id="CHEBI:15377"/>
        <dbReference type="ChEBI" id="CHEBI:15378"/>
        <dbReference type="ChEBI" id="CHEBI:28938"/>
        <dbReference type="ChEBI" id="CHEBI:74411"/>
        <dbReference type="ChEBI" id="CHEBI:82852"/>
        <dbReference type="EC" id="3.5.4.33"/>
    </reaction>
</comment>
<feature type="domain" description="CMP/dCMP-type deaminase" evidence="7">
    <location>
        <begin position="5"/>
        <end position="115"/>
    </location>
</feature>
<dbReference type="GO" id="GO:0008270">
    <property type="term" value="F:zinc ion binding"/>
    <property type="evidence" value="ECO:0007669"/>
    <property type="project" value="UniProtKB-UniRule"/>
</dbReference>
<comment type="subunit">
    <text evidence="6">Homodimer.</text>
</comment>
<feature type="binding site" evidence="6">
    <location>
        <position position="89"/>
    </location>
    <ligand>
        <name>Zn(2+)</name>
        <dbReference type="ChEBI" id="CHEBI:29105"/>
        <note>catalytic</note>
    </ligand>
</feature>
<dbReference type="RefSeq" id="WP_091143923.1">
    <property type="nucleotide sequence ID" value="NZ_FMVF01000010.1"/>
</dbReference>